<dbReference type="InterPro" id="IPR050469">
    <property type="entry name" value="Diguanylate_Cyclase"/>
</dbReference>
<dbReference type="SUPFAM" id="SSF55785">
    <property type="entry name" value="PYP-like sensor domain (PAS domain)"/>
    <property type="match status" value="1"/>
</dbReference>
<dbReference type="SMART" id="SM00267">
    <property type="entry name" value="GGDEF"/>
    <property type="match status" value="1"/>
</dbReference>
<dbReference type="GO" id="GO:0052621">
    <property type="term" value="F:diguanylate cyclase activity"/>
    <property type="evidence" value="ECO:0007669"/>
    <property type="project" value="UniProtKB-EC"/>
</dbReference>
<dbReference type="Proteomes" id="UP000430272">
    <property type="component" value="Unassembled WGS sequence"/>
</dbReference>
<dbReference type="EC" id="2.7.7.65" evidence="2"/>
<feature type="transmembrane region" description="Helical" evidence="9">
    <location>
        <begin position="92"/>
        <end position="114"/>
    </location>
</feature>
<name>A0A844Y9R3_9SPHN</name>
<dbReference type="SUPFAM" id="SSF55073">
    <property type="entry name" value="Nucleotide cyclase"/>
    <property type="match status" value="1"/>
</dbReference>
<keyword evidence="12" id="KW-1185">Reference proteome</keyword>
<comment type="caution">
    <text evidence="11">The sequence shown here is derived from an EMBL/GenBank/DDBJ whole genome shotgun (WGS) entry which is preliminary data.</text>
</comment>
<evidence type="ECO:0000256" key="1">
    <source>
        <dbReference type="ARBA" id="ARBA00004651"/>
    </source>
</evidence>
<dbReference type="InterPro" id="IPR035965">
    <property type="entry name" value="PAS-like_dom_sf"/>
</dbReference>
<dbReference type="FunFam" id="3.30.70.270:FF:000001">
    <property type="entry name" value="Diguanylate cyclase domain protein"/>
    <property type="match status" value="1"/>
</dbReference>
<dbReference type="InterPro" id="IPR043128">
    <property type="entry name" value="Rev_trsase/Diguanyl_cyclase"/>
</dbReference>
<proteinExistence type="predicted"/>
<keyword evidence="8" id="KW-0175">Coiled coil</keyword>
<dbReference type="InterPro" id="IPR000160">
    <property type="entry name" value="GGDEF_dom"/>
</dbReference>
<comment type="catalytic activity">
    <reaction evidence="7">
        <text>2 GTP = 3',3'-c-di-GMP + 2 diphosphate</text>
        <dbReference type="Rhea" id="RHEA:24898"/>
        <dbReference type="ChEBI" id="CHEBI:33019"/>
        <dbReference type="ChEBI" id="CHEBI:37565"/>
        <dbReference type="ChEBI" id="CHEBI:58805"/>
        <dbReference type="EC" id="2.7.7.65"/>
    </reaction>
</comment>
<keyword evidence="4 9" id="KW-0812">Transmembrane</keyword>
<protein>
    <recommendedName>
        <fullName evidence="2">diguanylate cyclase</fullName>
        <ecNumber evidence="2">2.7.7.65</ecNumber>
    </recommendedName>
</protein>
<dbReference type="EMBL" id="WTYD01000001">
    <property type="protein sequence ID" value="MXO53748.1"/>
    <property type="molecule type" value="Genomic_DNA"/>
</dbReference>
<evidence type="ECO:0000256" key="3">
    <source>
        <dbReference type="ARBA" id="ARBA00022475"/>
    </source>
</evidence>
<evidence type="ECO:0000256" key="4">
    <source>
        <dbReference type="ARBA" id="ARBA00022692"/>
    </source>
</evidence>
<evidence type="ECO:0000313" key="11">
    <source>
        <dbReference type="EMBL" id="MXO53748.1"/>
    </source>
</evidence>
<comment type="subcellular location">
    <subcellularLocation>
        <location evidence="1">Cell membrane</location>
        <topology evidence="1">Multi-pass membrane protein</topology>
    </subcellularLocation>
</comment>
<dbReference type="Gene3D" id="2.10.70.100">
    <property type="match status" value="1"/>
</dbReference>
<dbReference type="GO" id="GO:0005886">
    <property type="term" value="C:plasma membrane"/>
    <property type="evidence" value="ECO:0007669"/>
    <property type="project" value="UniProtKB-SubCell"/>
</dbReference>
<feature type="transmembrane region" description="Helical" evidence="9">
    <location>
        <begin position="20"/>
        <end position="38"/>
    </location>
</feature>
<gene>
    <name evidence="11" type="ORF">GRI47_06975</name>
</gene>
<evidence type="ECO:0000256" key="2">
    <source>
        <dbReference type="ARBA" id="ARBA00012528"/>
    </source>
</evidence>
<feature type="transmembrane region" description="Helical" evidence="9">
    <location>
        <begin position="126"/>
        <end position="152"/>
    </location>
</feature>
<feature type="transmembrane region" description="Helical" evidence="9">
    <location>
        <begin position="44"/>
        <end position="62"/>
    </location>
</feature>
<evidence type="ECO:0000256" key="7">
    <source>
        <dbReference type="ARBA" id="ARBA00034247"/>
    </source>
</evidence>
<feature type="transmembrane region" description="Helical" evidence="9">
    <location>
        <begin position="158"/>
        <end position="180"/>
    </location>
</feature>
<reference evidence="11 12" key="1">
    <citation type="submission" date="2019-12" db="EMBL/GenBank/DDBJ databases">
        <title>Genomic-based taxomic classification of the family Erythrobacteraceae.</title>
        <authorList>
            <person name="Xu L."/>
        </authorList>
    </citation>
    <scope>NUCLEOTIDE SEQUENCE [LARGE SCALE GENOMIC DNA]</scope>
    <source>
        <strain evidence="11 12">JCM 17468</strain>
    </source>
</reference>
<dbReference type="InterPro" id="IPR029787">
    <property type="entry name" value="Nucleotide_cyclase"/>
</dbReference>
<evidence type="ECO:0000256" key="8">
    <source>
        <dbReference type="SAM" id="Coils"/>
    </source>
</evidence>
<dbReference type="AlphaFoldDB" id="A0A844Y9R3"/>
<dbReference type="PROSITE" id="PS50887">
    <property type="entry name" value="GGDEF"/>
    <property type="match status" value="1"/>
</dbReference>
<dbReference type="PANTHER" id="PTHR45138">
    <property type="entry name" value="REGULATORY COMPONENTS OF SENSORY TRANSDUCTION SYSTEM"/>
    <property type="match status" value="1"/>
</dbReference>
<dbReference type="Pfam" id="PF00990">
    <property type="entry name" value="GGDEF"/>
    <property type="match status" value="1"/>
</dbReference>
<dbReference type="PANTHER" id="PTHR45138:SF9">
    <property type="entry name" value="DIGUANYLATE CYCLASE DGCM-RELATED"/>
    <property type="match status" value="1"/>
</dbReference>
<keyword evidence="5 9" id="KW-1133">Transmembrane helix</keyword>
<evidence type="ECO:0000259" key="10">
    <source>
        <dbReference type="PROSITE" id="PS50887"/>
    </source>
</evidence>
<evidence type="ECO:0000256" key="5">
    <source>
        <dbReference type="ARBA" id="ARBA00022989"/>
    </source>
</evidence>
<dbReference type="InterPro" id="IPR000014">
    <property type="entry name" value="PAS"/>
</dbReference>
<keyword evidence="3" id="KW-1003">Cell membrane</keyword>
<dbReference type="CDD" id="cd01949">
    <property type="entry name" value="GGDEF"/>
    <property type="match status" value="1"/>
</dbReference>
<dbReference type="Pfam" id="PF05231">
    <property type="entry name" value="MASE1"/>
    <property type="match status" value="1"/>
</dbReference>
<feature type="transmembrane region" description="Helical" evidence="9">
    <location>
        <begin position="275"/>
        <end position="294"/>
    </location>
</feature>
<feature type="transmembrane region" description="Helical" evidence="9">
    <location>
        <begin position="192"/>
        <end position="212"/>
    </location>
</feature>
<dbReference type="Pfam" id="PF08447">
    <property type="entry name" value="PAS_3"/>
    <property type="match status" value="1"/>
</dbReference>
<feature type="coiled-coil region" evidence="8">
    <location>
        <begin position="417"/>
        <end position="473"/>
    </location>
</feature>
<dbReference type="InterPro" id="IPR013655">
    <property type="entry name" value="PAS_fold_3"/>
</dbReference>
<feature type="domain" description="GGDEF" evidence="10">
    <location>
        <begin position="475"/>
        <end position="607"/>
    </location>
</feature>
<evidence type="ECO:0000256" key="6">
    <source>
        <dbReference type="ARBA" id="ARBA00023136"/>
    </source>
</evidence>
<dbReference type="RefSeq" id="WP_344870322.1">
    <property type="nucleotide sequence ID" value="NZ_BAABDV010000001.1"/>
</dbReference>
<evidence type="ECO:0000256" key="9">
    <source>
        <dbReference type="SAM" id="Phobius"/>
    </source>
</evidence>
<sequence>MRNPRSMSRATGTRFASNWLGPVLFAGLYGGMAALSLATTQTEMGIAIIWPSSGVLVAGLLLIGTASRAMLLGMIVPVSVLVNLAFGASLGLALGLTLANVLEGFLAARIACGANGKCGQFDNPQWVLRFAFAAICASAASAITASIAAGSLGDPSFLYSWFATVLLGMLIVAPVIVSGVRSFSRKDRAKIDVTKAWAAGVFALLSITATFAQTHYPLLFLPVVATVLLTFVLGVTGALIMTCAITVAATMSVIYGSSPIAFIPGRLEQIYFTQFYLAMIFVSALPLAALLARSRSQMAEIARRKAQHDAAQAFAHVGHWRYCLKTNTSEWSDGMFAIYGLDPRVDPARNLEHGSIIEEDSEAVRAVLERAVIDRQPFILEARIRTQSGEIRHIESLGDVEIEDGNVVAIFGVLKDVTAHVAALQQIEAEKERAEALADKSLRLSETDQLTGIANRRKLLETLDREIARTQREGTDLSIVMIDVDHFKSINDRYGHGVGDEVLKHIANLGSTALRRGDLFGRLGGEEFLAILPSASPRAAMRIGERLRRKCEDLDWGKIANVEGVTISLGVARYQFGHDETSLLHAADTALYFSKGAGRNRLTVADQTSPLSEGSPVGVTPR</sequence>
<dbReference type="NCBIfam" id="TIGR00254">
    <property type="entry name" value="GGDEF"/>
    <property type="match status" value="1"/>
</dbReference>
<dbReference type="Gene3D" id="3.30.450.20">
    <property type="entry name" value="PAS domain"/>
    <property type="match status" value="1"/>
</dbReference>
<dbReference type="Gene3D" id="3.30.70.270">
    <property type="match status" value="1"/>
</dbReference>
<keyword evidence="6 9" id="KW-0472">Membrane</keyword>
<dbReference type="CDD" id="cd00130">
    <property type="entry name" value="PAS"/>
    <property type="match status" value="1"/>
</dbReference>
<evidence type="ECO:0000313" key="12">
    <source>
        <dbReference type="Proteomes" id="UP000430272"/>
    </source>
</evidence>
<accession>A0A844Y9R3</accession>
<dbReference type="InterPro" id="IPR007895">
    <property type="entry name" value="MASE1"/>
</dbReference>
<organism evidence="11 12">
    <name type="scientific">Qipengyuania pelagi</name>
    <dbReference type="NCBI Taxonomy" id="994320"/>
    <lineage>
        <taxon>Bacteria</taxon>
        <taxon>Pseudomonadati</taxon>
        <taxon>Pseudomonadota</taxon>
        <taxon>Alphaproteobacteria</taxon>
        <taxon>Sphingomonadales</taxon>
        <taxon>Erythrobacteraceae</taxon>
        <taxon>Qipengyuania</taxon>
    </lineage>
</organism>